<dbReference type="EMBL" id="JAUIRO010000008">
    <property type="protein sequence ID" value="KAK0703457.1"/>
    <property type="molecule type" value="Genomic_DNA"/>
</dbReference>
<evidence type="ECO:0000313" key="1">
    <source>
        <dbReference type="EMBL" id="KAK0703457.1"/>
    </source>
</evidence>
<organism evidence="1 2">
    <name type="scientific">Lasiosphaeria miniovina</name>
    <dbReference type="NCBI Taxonomy" id="1954250"/>
    <lineage>
        <taxon>Eukaryota</taxon>
        <taxon>Fungi</taxon>
        <taxon>Dikarya</taxon>
        <taxon>Ascomycota</taxon>
        <taxon>Pezizomycotina</taxon>
        <taxon>Sordariomycetes</taxon>
        <taxon>Sordariomycetidae</taxon>
        <taxon>Sordariales</taxon>
        <taxon>Lasiosphaeriaceae</taxon>
        <taxon>Lasiosphaeria</taxon>
    </lineage>
</organism>
<name>A0AA39ZTN1_9PEZI</name>
<gene>
    <name evidence="1" type="ORF">B0T26DRAFT_499445</name>
</gene>
<evidence type="ECO:0000313" key="2">
    <source>
        <dbReference type="Proteomes" id="UP001172101"/>
    </source>
</evidence>
<protein>
    <submittedName>
        <fullName evidence="1">Uncharacterized protein</fullName>
    </submittedName>
</protein>
<dbReference type="GeneID" id="85318636"/>
<sequence>MDWTPFFPSPKVVPALPLLVPPSCSECHVVSQPYGKTRSASAEGGLVALCTSSVHGFLFKGLWNANGWMGRGVNVLLHNFPAAHTHHFILPGPLAGLQFDRGVEKGQDPWTASDFMCCGSYPHFFRSKNTLAAGKEKSCLASSAACCWLGCPKAGHRGRAGRAGRARLTGQGRVEYLLRQAGRTAGWDAMRPSLFGFMVLRVLSSSSPLKAACERASLFWNCLSSDRQSRNASFYANRDPFSGPFRVAAQNAPPSCTTLDAVESRAPPS</sequence>
<dbReference type="AlphaFoldDB" id="A0AA39ZTN1"/>
<reference evidence="1" key="1">
    <citation type="submission" date="2023-06" db="EMBL/GenBank/DDBJ databases">
        <title>Genome-scale phylogeny and comparative genomics of the fungal order Sordariales.</title>
        <authorList>
            <consortium name="Lawrence Berkeley National Laboratory"/>
            <person name="Hensen N."/>
            <person name="Bonometti L."/>
            <person name="Westerberg I."/>
            <person name="Brannstrom I.O."/>
            <person name="Guillou S."/>
            <person name="Cros-Aarteil S."/>
            <person name="Calhoun S."/>
            <person name="Haridas S."/>
            <person name="Kuo A."/>
            <person name="Mondo S."/>
            <person name="Pangilinan J."/>
            <person name="Riley R."/>
            <person name="LaButti K."/>
            <person name="Andreopoulos B."/>
            <person name="Lipzen A."/>
            <person name="Chen C."/>
            <person name="Yanf M."/>
            <person name="Daum C."/>
            <person name="Ng V."/>
            <person name="Clum A."/>
            <person name="Steindorff A."/>
            <person name="Ohm R."/>
            <person name="Martin F."/>
            <person name="Silar P."/>
            <person name="Natvig D."/>
            <person name="Lalanne C."/>
            <person name="Gautier V."/>
            <person name="Ament-velasquez S.L."/>
            <person name="Kruys A."/>
            <person name="Hutchinson M.I."/>
            <person name="Powell A.J."/>
            <person name="Barry K."/>
            <person name="Miller A.N."/>
            <person name="Grigoriev I.V."/>
            <person name="Debuchy R."/>
            <person name="Gladieux P."/>
            <person name="Thoren M.H."/>
            <person name="Johannesson H."/>
        </authorList>
    </citation>
    <scope>NUCLEOTIDE SEQUENCE</scope>
    <source>
        <strain evidence="1">SMH2392-1A</strain>
    </source>
</reference>
<comment type="caution">
    <text evidence="1">The sequence shown here is derived from an EMBL/GenBank/DDBJ whole genome shotgun (WGS) entry which is preliminary data.</text>
</comment>
<accession>A0AA39ZTN1</accession>
<keyword evidence="2" id="KW-1185">Reference proteome</keyword>
<dbReference type="RefSeq" id="XP_060290316.1">
    <property type="nucleotide sequence ID" value="XM_060435366.1"/>
</dbReference>
<dbReference type="Proteomes" id="UP001172101">
    <property type="component" value="Unassembled WGS sequence"/>
</dbReference>
<proteinExistence type="predicted"/>